<evidence type="ECO:0000256" key="3">
    <source>
        <dbReference type="ARBA" id="ARBA00022525"/>
    </source>
</evidence>
<evidence type="ECO:0000313" key="6">
    <source>
        <dbReference type="EMBL" id="EGZ25957.1"/>
    </source>
</evidence>
<sequence length="254" mass="27648">MGLLPPLFIILAVTSFCSAGAVAIVHDKVQPFAQPAPVTISEKVAVKFKPSLAIRETCHPYPAVNAAGETSRGLKGEGKPESKCRGSELGSQVYGRATWHKGMWAIMYAWYFPKDSVSKFGQRHKWNAAVVWLDNPAIVKPEILAVSAIGVNGVYDIRTISGPPRCYKTRSSEWCEPALVDCINGTTPMLRYIPGKIASGLMTTTNRGRGEFQDLIMWEQLTEAARSALTAADFGAPFVDEAFKSNLDSARPSL</sequence>
<dbReference type="EMBL" id="JH159152">
    <property type="protein sequence ID" value="EGZ25957.1"/>
    <property type="molecule type" value="Genomic_DNA"/>
</dbReference>
<dbReference type="KEGG" id="psoj:PHYSODRAFT_480321"/>
<evidence type="ECO:0000256" key="5">
    <source>
        <dbReference type="SAM" id="SignalP"/>
    </source>
</evidence>
<dbReference type="Proteomes" id="UP000002640">
    <property type="component" value="Unassembled WGS sequence"/>
</dbReference>
<dbReference type="GO" id="GO:0005576">
    <property type="term" value="C:extracellular region"/>
    <property type="evidence" value="ECO:0007669"/>
    <property type="project" value="UniProtKB-SubCell"/>
</dbReference>
<comment type="subcellular location">
    <subcellularLocation>
        <location evidence="1">Secreted</location>
    </subcellularLocation>
</comment>
<dbReference type="RefSeq" id="XP_009521245.1">
    <property type="nucleotide sequence ID" value="XM_009522950.1"/>
</dbReference>
<dbReference type="SMR" id="G4YT31"/>
<keyword evidence="4" id="KW-0843">Virulence</keyword>
<organism evidence="6 7">
    <name type="scientific">Phytophthora sojae (strain P6497)</name>
    <name type="common">Soybean stem and root rot agent</name>
    <name type="synonym">Phytophthora megasperma f. sp. glycines</name>
    <dbReference type="NCBI Taxonomy" id="1094619"/>
    <lineage>
        <taxon>Eukaryota</taxon>
        <taxon>Sar</taxon>
        <taxon>Stramenopiles</taxon>
        <taxon>Oomycota</taxon>
        <taxon>Peronosporomycetes</taxon>
        <taxon>Peronosporales</taxon>
        <taxon>Peronosporaceae</taxon>
        <taxon>Phytophthora</taxon>
    </lineage>
</organism>
<comment type="similarity">
    <text evidence="2">Belongs to the Necrosis inducing protein (NPP1) family.</text>
</comment>
<proteinExistence type="inferred from homology"/>
<dbReference type="InParanoid" id="G4YT31"/>
<dbReference type="OMA" id="ATSHSIW"/>
<feature type="chain" id="PRO_5003471829" description="Necrosis inducing-like protein NPP1 type" evidence="5">
    <location>
        <begin position="20"/>
        <end position="254"/>
    </location>
</feature>
<protein>
    <recommendedName>
        <fullName evidence="8">Necrosis inducing-like protein NPP1 type</fullName>
    </recommendedName>
</protein>
<evidence type="ECO:0008006" key="8">
    <source>
        <dbReference type="Google" id="ProtNLM"/>
    </source>
</evidence>
<dbReference type="PANTHER" id="PTHR33657">
    <property type="entry name" value="DOMAIN PROTEIN, PUTATIVE (AFU_ORTHOLOGUE AFUA_5G00600)-RELATED"/>
    <property type="match status" value="1"/>
</dbReference>
<evidence type="ECO:0000256" key="1">
    <source>
        <dbReference type="ARBA" id="ARBA00004613"/>
    </source>
</evidence>
<dbReference type="PANTHER" id="PTHR33657:SF8">
    <property type="entry name" value="DOMAIN PROTEIN, PUTATIVE (AFU_ORTHOLOGUE AFUA_5G00600)-RELATED"/>
    <property type="match status" value="1"/>
</dbReference>
<feature type="signal peptide" evidence="5">
    <location>
        <begin position="1"/>
        <end position="19"/>
    </location>
</feature>
<evidence type="ECO:0000256" key="4">
    <source>
        <dbReference type="ARBA" id="ARBA00023026"/>
    </source>
</evidence>
<accession>G4YT31</accession>
<keyword evidence="5" id="KW-0732">Signal</keyword>
<name>G4YT31_PHYSP</name>
<keyword evidence="3" id="KW-0964">Secreted</keyword>
<evidence type="ECO:0000313" key="7">
    <source>
        <dbReference type="Proteomes" id="UP000002640"/>
    </source>
</evidence>
<dbReference type="Pfam" id="PF05630">
    <property type="entry name" value="NPP1"/>
    <property type="match status" value="1"/>
</dbReference>
<reference evidence="6 7" key="1">
    <citation type="journal article" date="2006" name="Science">
        <title>Phytophthora genome sequences uncover evolutionary origins and mechanisms of pathogenesis.</title>
        <authorList>
            <person name="Tyler B.M."/>
            <person name="Tripathy S."/>
            <person name="Zhang X."/>
            <person name="Dehal P."/>
            <person name="Jiang R.H."/>
            <person name="Aerts A."/>
            <person name="Arredondo F.D."/>
            <person name="Baxter L."/>
            <person name="Bensasson D."/>
            <person name="Beynon J.L."/>
            <person name="Chapman J."/>
            <person name="Damasceno C.M."/>
            <person name="Dorrance A.E."/>
            <person name="Dou D."/>
            <person name="Dickerman A.W."/>
            <person name="Dubchak I.L."/>
            <person name="Garbelotto M."/>
            <person name="Gijzen M."/>
            <person name="Gordon S.G."/>
            <person name="Govers F."/>
            <person name="Grunwald N.J."/>
            <person name="Huang W."/>
            <person name="Ivors K.L."/>
            <person name="Jones R.W."/>
            <person name="Kamoun S."/>
            <person name="Krampis K."/>
            <person name="Lamour K.H."/>
            <person name="Lee M.K."/>
            <person name="McDonald W.H."/>
            <person name="Medina M."/>
            <person name="Meijer H.J."/>
            <person name="Nordberg E.K."/>
            <person name="Maclean D.J."/>
            <person name="Ospina-Giraldo M.D."/>
            <person name="Morris P.F."/>
            <person name="Phuntumart V."/>
            <person name="Putnam N.H."/>
            <person name="Rash S."/>
            <person name="Rose J.K."/>
            <person name="Sakihama Y."/>
            <person name="Salamov A.A."/>
            <person name="Savidor A."/>
            <person name="Scheuring C.F."/>
            <person name="Smith B.M."/>
            <person name="Sobral B.W."/>
            <person name="Terry A."/>
            <person name="Torto-Alalibo T.A."/>
            <person name="Win J."/>
            <person name="Xu Z."/>
            <person name="Zhang H."/>
            <person name="Grigoriev I.V."/>
            <person name="Rokhsar D.S."/>
            <person name="Boore J.L."/>
        </authorList>
    </citation>
    <scope>NUCLEOTIDE SEQUENCE [LARGE SCALE GENOMIC DNA]</scope>
    <source>
        <strain evidence="6 7">P6497</strain>
    </source>
</reference>
<gene>
    <name evidence="6" type="ORF">PHYSODRAFT_480321</name>
</gene>
<evidence type="ECO:0000256" key="2">
    <source>
        <dbReference type="ARBA" id="ARBA00009520"/>
    </source>
</evidence>
<dbReference type="PIRSF" id="PIRSF029958">
    <property type="entry name" value="Necrosis-inducing_protein"/>
    <property type="match status" value="1"/>
</dbReference>
<keyword evidence="7" id="KW-1185">Reference proteome</keyword>
<dbReference type="InterPro" id="IPR008701">
    <property type="entry name" value="NPP1"/>
</dbReference>
<dbReference type="AlphaFoldDB" id="G4YT31"/>
<dbReference type="GeneID" id="20655243"/>